<gene>
    <name evidence="2" type="ORF">GAB14E_1718</name>
</gene>
<dbReference type="Pfam" id="PF13590">
    <property type="entry name" value="DUF4136"/>
    <property type="match status" value="1"/>
</dbReference>
<comment type="caution">
    <text evidence="2">The sequence shown here is derived from an EMBL/GenBank/DDBJ whole genome shotgun (WGS) entry which is preliminary data.</text>
</comment>
<evidence type="ECO:0000259" key="1">
    <source>
        <dbReference type="Pfam" id="PF13590"/>
    </source>
</evidence>
<name>A0A099L109_COLPS</name>
<accession>A0A099L109</accession>
<feature type="domain" description="DUF4136" evidence="1">
    <location>
        <begin position="8"/>
        <end position="159"/>
    </location>
</feature>
<dbReference type="Proteomes" id="UP000029868">
    <property type="component" value="Unassembled WGS sequence"/>
</dbReference>
<dbReference type="PATRIC" id="fig|28229.3.peg.892"/>
<protein>
    <recommendedName>
        <fullName evidence="1">DUF4136 domain-containing protein</fullName>
    </recommendedName>
</protein>
<dbReference type="EMBL" id="JQEC01000007">
    <property type="protein sequence ID" value="KGJ96644.1"/>
    <property type="molecule type" value="Genomic_DNA"/>
</dbReference>
<organism evidence="2 3">
    <name type="scientific">Colwellia psychrerythraea</name>
    <name type="common">Vibrio psychroerythus</name>
    <dbReference type="NCBI Taxonomy" id="28229"/>
    <lineage>
        <taxon>Bacteria</taxon>
        <taxon>Pseudomonadati</taxon>
        <taxon>Pseudomonadota</taxon>
        <taxon>Gammaproteobacteria</taxon>
        <taxon>Alteromonadales</taxon>
        <taxon>Colwelliaceae</taxon>
        <taxon>Colwellia</taxon>
    </lineage>
</organism>
<reference evidence="2 3" key="1">
    <citation type="submission" date="2014-08" db="EMBL/GenBank/DDBJ databases">
        <title>Genomic and Phenotypic Diversity of Colwellia psychrerythraea strains from Disparate Marine Basins.</title>
        <authorList>
            <person name="Techtmann S.M."/>
            <person name="Stelling S.C."/>
            <person name="Utturkar S.M."/>
            <person name="Alshibli N."/>
            <person name="Harris A."/>
            <person name="Brown S.D."/>
            <person name="Hazen T.C."/>
        </authorList>
    </citation>
    <scope>NUCLEOTIDE SEQUENCE [LARGE SCALE GENOMIC DNA]</scope>
    <source>
        <strain evidence="2 3">GAB14E</strain>
    </source>
</reference>
<evidence type="ECO:0000313" key="3">
    <source>
        <dbReference type="Proteomes" id="UP000029868"/>
    </source>
</evidence>
<proteinExistence type="predicted"/>
<evidence type="ECO:0000313" key="2">
    <source>
        <dbReference type="EMBL" id="KGJ96644.1"/>
    </source>
</evidence>
<dbReference type="AlphaFoldDB" id="A0A099L109"/>
<dbReference type="InterPro" id="IPR025411">
    <property type="entry name" value="DUF4136"/>
</dbReference>
<dbReference type="Gene3D" id="3.30.160.670">
    <property type="match status" value="1"/>
</dbReference>
<sequence length="161" mass="18935">MKNPVIYYDKFDFTQVKSYSFYSSGSTFFDSQNLPHSQRSSIELAIERSLDAQNFHYSELDKADIIVTYHLVKKQTQDYVNYNKAVLFCSYCLRANAWRKNSSDWRVYPGGLIIDLVDPKRNRSVWRSIYPLDFEAKDNSKQLNEKIIEAVNSMLTQYPDK</sequence>